<dbReference type="STRING" id="906968.Trebr_2345"/>
<dbReference type="InterPro" id="IPR029063">
    <property type="entry name" value="SAM-dependent_MTases_sf"/>
</dbReference>
<keyword evidence="3" id="KW-1185">Reference proteome</keyword>
<dbReference type="KEGG" id="tbe:Trebr_2345"/>
<dbReference type="AlphaFoldDB" id="F4LM88"/>
<dbReference type="RefSeq" id="WP_013759455.1">
    <property type="nucleotide sequence ID" value="NC_015500.1"/>
</dbReference>
<gene>
    <name evidence="2" type="ordered locus">Trebr_2345</name>
</gene>
<evidence type="ECO:0000259" key="1">
    <source>
        <dbReference type="Pfam" id="PF13649"/>
    </source>
</evidence>
<dbReference type="EMBL" id="CP002696">
    <property type="protein sequence ID" value="AEE17754.1"/>
    <property type="molecule type" value="Genomic_DNA"/>
</dbReference>
<evidence type="ECO:0000313" key="2">
    <source>
        <dbReference type="EMBL" id="AEE17754.1"/>
    </source>
</evidence>
<dbReference type="Gene3D" id="3.40.50.150">
    <property type="entry name" value="Vaccinia Virus protein VP39"/>
    <property type="match status" value="1"/>
</dbReference>
<organism evidence="2 3">
    <name type="scientific">Treponema brennaborense (strain DSM 12168 / CIP 105900 / DD5/3)</name>
    <dbReference type="NCBI Taxonomy" id="906968"/>
    <lineage>
        <taxon>Bacteria</taxon>
        <taxon>Pseudomonadati</taxon>
        <taxon>Spirochaetota</taxon>
        <taxon>Spirochaetia</taxon>
        <taxon>Spirochaetales</taxon>
        <taxon>Treponemataceae</taxon>
        <taxon>Treponema</taxon>
    </lineage>
</organism>
<sequence>MEFMQNILEYYDELFPVAPVQKEFYLQLLQTFQTPPKLLSIYCGSGSFEQVLARSGYDVTGIDTSPVLLESANRKRRMPGTSIRFFQMSTLEMTRFLGKSFYSVISCLNGRAAFIHDTTLLRKFFFDCRSLLTPGGALILQLPNYDYFSAEPSVELPAVESIRSKLHTRLVTQDDGSKYIVQQVETSSGRLVTIADREPVFPLTESRIREFAASVGFSHVTCWSGFDKQPFAPDLSPFLVCELR</sequence>
<dbReference type="eggNOG" id="COG2226">
    <property type="taxonomic scope" value="Bacteria"/>
</dbReference>
<dbReference type="OrthoDB" id="9791837at2"/>
<proteinExistence type="predicted"/>
<dbReference type="Pfam" id="PF13649">
    <property type="entry name" value="Methyltransf_25"/>
    <property type="match status" value="1"/>
</dbReference>
<dbReference type="CDD" id="cd02440">
    <property type="entry name" value="AdoMet_MTases"/>
    <property type="match status" value="1"/>
</dbReference>
<dbReference type="HOGENOM" id="CLU_069129_8_0_12"/>
<name>F4LM88_TREBD</name>
<accession>F4LM88</accession>
<dbReference type="Proteomes" id="UP000006546">
    <property type="component" value="Chromosome"/>
</dbReference>
<feature type="domain" description="Methyltransferase" evidence="1">
    <location>
        <begin position="39"/>
        <end position="136"/>
    </location>
</feature>
<dbReference type="SUPFAM" id="SSF53335">
    <property type="entry name" value="S-adenosyl-L-methionine-dependent methyltransferases"/>
    <property type="match status" value="1"/>
</dbReference>
<dbReference type="InterPro" id="IPR041698">
    <property type="entry name" value="Methyltransf_25"/>
</dbReference>
<evidence type="ECO:0000313" key="3">
    <source>
        <dbReference type="Proteomes" id="UP000006546"/>
    </source>
</evidence>
<protein>
    <recommendedName>
        <fullName evidence="1">Methyltransferase domain-containing protein</fullName>
    </recommendedName>
</protein>
<dbReference type="Gene3D" id="2.20.25.110">
    <property type="entry name" value="S-adenosyl-L-methionine-dependent methyltransferases"/>
    <property type="match status" value="1"/>
</dbReference>
<reference evidence="3" key="1">
    <citation type="submission" date="2011-04" db="EMBL/GenBank/DDBJ databases">
        <title>The complete genome of Treponema brennaborense DSM 12168.</title>
        <authorList>
            <person name="Lucas S."/>
            <person name="Han J."/>
            <person name="Lapidus A."/>
            <person name="Bruce D."/>
            <person name="Goodwin L."/>
            <person name="Pitluck S."/>
            <person name="Peters L."/>
            <person name="Kyrpides N."/>
            <person name="Mavromatis K."/>
            <person name="Ivanova N."/>
            <person name="Mikhailova N."/>
            <person name="Pagani I."/>
            <person name="Teshima H."/>
            <person name="Detter J.C."/>
            <person name="Tapia R."/>
            <person name="Han C."/>
            <person name="Land M."/>
            <person name="Hauser L."/>
            <person name="Markowitz V."/>
            <person name="Cheng J.-F."/>
            <person name="Hugenholtz P."/>
            <person name="Woyke T."/>
            <person name="Wu D."/>
            <person name="Gronow S."/>
            <person name="Wellnitz S."/>
            <person name="Brambilla E."/>
            <person name="Klenk H.-P."/>
            <person name="Eisen J.A."/>
        </authorList>
    </citation>
    <scope>NUCLEOTIDE SEQUENCE [LARGE SCALE GENOMIC DNA]</scope>
    <source>
        <strain evidence="3">DSM 12168 / CIP 105900 / DD5/3</strain>
    </source>
</reference>